<protein>
    <recommendedName>
        <fullName evidence="5">allantoinase</fullName>
        <ecNumber evidence="5">3.5.2.5</ecNumber>
    </recommendedName>
</protein>
<organism evidence="11 12">
    <name type="scientific">Nonomuraea wenchangensis</name>
    <dbReference type="NCBI Taxonomy" id="568860"/>
    <lineage>
        <taxon>Bacteria</taxon>
        <taxon>Bacillati</taxon>
        <taxon>Actinomycetota</taxon>
        <taxon>Actinomycetes</taxon>
        <taxon>Streptosporangiales</taxon>
        <taxon>Streptosporangiaceae</taxon>
        <taxon>Nonomuraea</taxon>
    </lineage>
</organism>
<gene>
    <name evidence="11" type="ORF">SAMN05421811_101484</name>
</gene>
<accession>A0A1H9ZQJ3</accession>
<proteinExistence type="inferred from homology"/>
<sequence>MTPPLDLVVRSRRTVTPEGERPAAVAVRGERIEALHPYDAPLAAAEDVDLRDLALLPGLVDTHVHVNEPGRTHWEGFASATRAAAAGGVTTIVDMPLNSLPPTTDVAALEAKLAAARGQCHVDVGFWGGAVPGNVKELGPLHERGVLGFKCFMSPSGVAEFPPLAGGDLRRALEEVAGFGGLMVVHAEDPALLAEPGGPTYPEFLASRPEAAERGAVRRLVELARETGARVHVLHVSSAACLDVLAAARADGLPVTAETCPHYLTLEAERVPEGATAFKCCPPIRSAANRDLLWEGLAEGTLSCVVSDHSPSTADLKVPDFAAAWGGIASLQLGLSAVWTEAARRGHRLADVARWMAAAPAALAGIPGKGAIAPGNDADLVAFDPAADHAVDAARLHHKNPVTPYHGQVLKGAVLTTWLRGRPVDGEPHGKFLLRESTG</sequence>
<keyword evidence="9" id="KW-0862">Zinc</keyword>
<comment type="cofactor">
    <cofactor evidence="1">
        <name>Zn(2+)</name>
        <dbReference type="ChEBI" id="CHEBI:29105"/>
    </cofactor>
</comment>
<keyword evidence="6" id="KW-0659">Purine metabolism</keyword>
<evidence type="ECO:0000256" key="4">
    <source>
        <dbReference type="ARBA" id="ARBA00011881"/>
    </source>
</evidence>
<dbReference type="PANTHER" id="PTHR43668:SF2">
    <property type="entry name" value="ALLANTOINASE"/>
    <property type="match status" value="1"/>
</dbReference>
<comment type="similarity">
    <text evidence="3">Belongs to the metallo-dependent hydrolases superfamily. Allantoinase family.</text>
</comment>
<dbReference type="RefSeq" id="WP_091076223.1">
    <property type="nucleotide sequence ID" value="NZ_FOHX01000001.1"/>
</dbReference>
<evidence type="ECO:0000256" key="6">
    <source>
        <dbReference type="ARBA" id="ARBA00022631"/>
    </source>
</evidence>
<dbReference type="GO" id="GO:0000256">
    <property type="term" value="P:allantoin catabolic process"/>
    <property type="evidence" value="ECO:0007669"/>
    <property type="project" value="InterPro"/>
</dbReference>
<evidence type="ECO:0000256" key="3">
    <source>
        <dbReference type="ARBA" id="ARBA00010368"/>
    </source>
</evidence>
<keyword evidence="12" id="KW-1185">Reference proteome</keyword>
<keyword evidence="7" id="KW-0479">Metal-binding</keyword>
<dbReference type="InterPro" id="IPR050138">
    <property type="entry name" value="DHOase/Allantoinase_Hydrolase"/>
</dbReference>
<dbReference type="InterPro" id="IPR017593">
    <property type="entry name" value="Allantoinase"/>
</dbReference>
<dbReference type="AlphaFoldDB" id="A0A1H9ZQJ3"/>
<dbReference type="InterPro" id="IPR011059">
    <property type="entry name" value="Metal-dep_hydrolase_composite"/>
</dbReference>
<dbReference type="GO" id="GO:0004038">
    <property type="term" value="F:allantoinase activity"/>
    <property type="evidence" value="ECO:0007669"/>
    <property type="project" value="UniProtKB-EC"/>
</dbReference>
<evidence type="ECO:0000313" key="11">
    <source>
        <dbReference type="EMBL" id="SES83091.1"/>
    </source>
</evidence>
<dbReference type="GO" id="GO:0005737">
    <property type="term" value="C:cytoplasm"/>
    <property type="evidence" value="ECO:0007669"/>
    <property type="project" value="TreeGrafter"/>
</dbReference>
<comment type="pathway">
    <text evidence="2">Nitrogen metabolism; (S)-allantoin degradation; allantoate from (S)-allantoin: step 1/1.</text>
</comment>
<dbReference type="InterPro" id="IPR006680">
    <property type="entry name" value="Amidohydro-rel"/>
</dbReference>
<dbReference type="Gene3D" id="3.20.20.140">
    <property type="entry name" value="Metal-dependent hydrolases"/>
    <property type="match status" value="1"/>
</dbReference>
<dbReference type="NCBIfam" id="TIGR03178">
    <property type="entry name" value="allantoinase"/>
    <property type="match status" value="1"/>
</dbReference>
<dbReference type="InterPro" id="IPR032466">
    <property type="entry name" value="Metal_Hydrolase"/>
</dbReference>
<dbReference type="OrthoDB" id="9803027at2"/>
<dbReference type="STRING" id="568860.SAMN05421811_101484"/>
<name>A0A1H9ZQJ3_9ACTN</name>
<dbReference type="PANTHER" id="PTHR43668">
    <property type="entry name" value="ALLANTOINASE"/>
    <property type="match status" value="1"/>
</dbReference>
<evidence type="ECO:0000256" key="5">
    <source>
        <dbReference type="ARBA" id="ARBA00012863"/>
    </source>
</evidence>
<dbReference type="EMBL" id="FOHX01000001">
    <property type="protein sequence ID" value="SES83091.1"/>
    <property type="molecule type" value="Genomic_DNA"/>
</dbReference>
<evidence type="ECO:0000256" key="9">
    <source>
        <dbReference type="ARBA" id="ARBA00022833"/>
    </source>
</evidence>
<dbReference type="Pfam" id="PF01979">
    <property type="entry name" value="Amidohydro_1"/>
    <property type="match status" value="1"/>
</dbReference>
<evidence type="ECO:0000256" key="1">
    <source>
        <dbReference type="ARBA" id="ARBA00001947"/>
    </source>
</evidence>
<dbReference type="SUPFAM" id="SSF51338">
    <property type="entry name" value="Composite domain of metallo-dependent hydrolases"/>
    <property type="match status" value="1"/>
</dbReference>
<dbReference type="EC" id="3.5.2.5" evidence="5"/>
<keyword evidence="8" id="KW-0378">Hydrolase</keyword>
<evidence type="ECO:0000313" key="12">
    <source>
        <dbReference type="Proteomes" id="UP000199361"/>
    </source>
</evidence>
<comment type="subunit">
    <text evidence="4">Homotetramer.</text>
</comment>
<dbReference type="Proteomes" id="UP000199361">
    <property type="component" value="Unassembled WGS sequence"/>
</dbReference>
<feature type="domain" description="Amidohydrolase-related" evidence="10">
    <location>
        <begin position="55"/>
        <end position="424"/>
    </location>
</feature>
<evidence type="ECO:0000256" key="7">
    <source>
        <dbReference type="ARBA" id="ARBA00022723"/>
    </source>
</evidence>
<dbReference type="GO" id="GO:0006145">
    <property type="term" value="P:purine nucleobase catabolic process"/>
    <property type="evidence" value="ECO:0007669"/>
    <property type="project" value="TreeGrafter"/>
</dbReference>
<dbReference type="GO" id="GO:0050897">
    <property type="term" value="F:cobalt ion binding"/>
    <property type="evidence" value="ECO:0007669"/>
    <property type="project" value="InterPro"/>
</dbReference>
<dbReference type="SUPFAM" id="SSF51556">
    <property type="entry name" value="Metallo-dependent hydrolases"/>
    <property type="match status" value="1"/>
</dbReference>
<reference evidence="11 12" key="1">
    <citation type="submission" date="2016-10" db="EMBL/GenBank/DDBJ databases">
        <authorList>
            <person name="de Groot N.N."/>
        </authorList>
    </citation>
    <scope>NUCLEOTIDE SEQUENCE [LARGE SCALE GENOMIC DNA]</scope>
    <source>
        <strain evidence="11 12">CGMCC 4.5598</strain>
    </source>
</reference>
<dbReference type="FunFam" id="3.20.20.140:FF:000032">
    <property type="entry name" value="Allantoinase Dal1"/>
    <property type="match status" value="1"/>
</dbReference>
<dbReference type="GO" id="GO:0008270">
    <property type="term" value="F:zinc ion binding"/>
    <property type="evidence" value="ECO:0007669"/>
    <property type="project" value="InterPro"/>
</dbReference>
<evidence type="ECO:0000259" key="10">
    <source>
        <dbReference type="Pfam" id="PF01979"/>
    </source>
</evidence>
<evidence type="ECO:0000256" key="2">
    <source>
        <dbReference type="ARBA" id="ARBA00004968"/>
    </source>
</evidence>
<evidence type="ECO:0000256" key="8">
    <source>
        <dbReference type="ARBA" id="ARBA00022801"/>
    </source>
</evidence>